<organism evidence="3 4">
    <name type="scientific">Novosphingobium mathurense</name>
    <dbReference type="NCBI Taxonomy" id="428990"/>
    <lineage>
        <taxon>Bacteria</taxon>
        <taxon>Pseudomonadati</taxon>
        <taxon>Pseudomonadota</taxon>
        <taxon>Alphaproteobacteria</taxon>
        <taxon>Sphingomonadales</taxon>
        <taxon>Sphingomonadaceae</taxon>
        <taxon>Novosphingobium</taxon>
    </lineage>
</organism>
<feature type="domain" description="Prokaryotic E2" evidence="2">
    <location>
        <begin position="15"/>
        <end position="115"/>
    </location>
</feature>
<dbReference type="InterPro" id="IPR046892">
    <property type="entry name" value="E2-Crich"/>
</dbReference>
<feature type="domain" description="Cysteine-rich" evidence="1">
    <location>
        <begin position="121"/>
        <end position="239"/>
    </location>
</feature>
<dbReference type="STRING" id="428990.SAMN06295987_10113"/>
<evidence type="ECO:0000313" key="3">
    <source>
        <dbReference type="EMBL" id="SLJ86006.1"/>
    </source>
</evidence>
<sequence>MPSRHLEGNCPAWFSIETSSSLFLVGTAYVPGTLWSGSGIKLHIQGYSTLSVREETPGTNFPARCPERHIQRDQTFCLDLHTLEVVSDETAIQWWEQLRQYLCCQSIAEKTGIWPPAHALDHGGAGEWHEKALIAARELGFEEEYAAAYLGEPSWITDPNLRFFDKKGNPINGRAPCPIGCKHKSRRKWPIVRKDCKKRTLMLELVSCEQKRKFHLEKYWQDARALGETCCGKMKSCGLR</sequence>
<dbReference type="Pfam" id="PF20298">
    <property type="entry name" value="E2-ntca"/>
    <property type="match status" value="1"/>
</dbReference>
<dbReference type="RefSeq" id="WP_139383867.1">
    <property type="nucleotide sequence ID" value="NZ_FVZE01000001.1"/>
</dbReference>
<dbReference type="AlphaFoldDB" id="A0A1U6GR87"/>
<dbReference type="InterPro" id="IPR046891">
    <property type="entry name" value="E2-ntca"/>
</dbReference>
<protein>
    <submittedName>
        <fullName evidence="3">Uncharacterized protein</fullName>
    </submittedName>
</protein>
<gene>
    <name evidence="3" type="ORF">SAMN06295987_10113</name>
</gene>
<dbReference type="EMBL" id="FVZE01000001">
    <property type="protein sequence ID" value="SLJ86006.1"/>
    <property type="molecule type" value="Genomic_DNA"/>
</dbReference>
<dbReference type="Proteomes" id="UP000190989">
    <property type="component" value="Unassembled WGS sequence"/>
</dbReference>
<evidence type="ECO:0000259" key="2">
    <source>
        <dbReference type="Pfam" id="PF20298"/>
    </source>
</evidence>
<reference evidence="4" key="1">
    <citation type="submission" date="2017-02" db="EMBL/GenBank/DDBJ databases">
        <authorList>
            <person name="Varghese N."/>
            <person name="Submissions S."/>
        </authorList>
    </citation>
    <scope>NUCLEOTIDE SEQUENCE [LARGE SCALE GENOMIC DNA]</scope>
    <source>
        <strain evidence="4">SM117</strain>
    </source>
</reference>
<accession>A0A1U6GR87</accession>
<keyword evidence="4" id="KW-1185">Reference proteome</keyword>
<proteinExistence type="predicted"/>
<evidence type="ECO:0000259" key="1">
    <source>
        <dbReference type="Pfam" id="PF20272"/>
    </source>
</evidence>
<dbReference type="Pfam" id="PF20272">
    <property type="entry name" value="E2-Crich"/>
    <property type="match status" value="1"/>
</dbReference>
<evidence type="ECO:0000313" key="4">
    <source>
        <dbReference type="Proteomes" id="UP000190989"/>
    </source>
</evidence>
<name>A0A1U6GR87_9SPHN</name>